<evidence type="ECO:0000313" key="1">
    <source>
        <dbReference type="EMBL" id="KAI4320882.1"/>
    </source>
</evidence>
<accession>A0ACB9MBN7</accession>
<gene>
    <name evidence="1" type="ORF">MLD38_034318</name>
</gene>
<comment type="caution">
    <text evidence="1">The sequence shown here is derived from an EMBL/GenBank/DDBJ whole genome shotgun (WGS) entry which is preliminary data.</text>
</comment>
<dbReference type="EMBL" id="CM042889">
    <property type="protein sequence ID" value="KAI4320882.1"/>
    <property type="molecule type" value="Genomic_DNA"/>
</dbReference>
<evidence type="ECO:0000313" key="2">
    <source>
        <dbReference type="Proteomes" id="UP001057402"/>
    </source>
</evidence>
<organism evidence="1 2">
    <name type="scientific">Melastoma candidum</name>
    <dbReference type="NCBI Taxonomy" id="119954"/>
    <lineage>
        <taxon>Eukaryota</taxon>
        <taxon>Viridiplantae</taxon>
        <taxon>Streptophyta</taxon>
        <taxon>Embryophyta</taxon>
        <taxon>Tracheophyta</taxon>
        <taxon>Spermatophyta</taxon>
        <taxon>Magnoliopsida</taxon>
        <taxon>eudicotyledons</taxon>
        <taxon>Gunneridae</taxon>
        <taxon>Pentapetalae</taxon>
        <taxon>rosids</taxon>
        <taxon>malvids</taxon>
        <taxon>Myrtales</taxon>
        <taxon>Melastomataceae</taxon>
        <taxon>Melastomatoideae</taxon>
        <taxon>Melastomateae</taxon>
        <taxon>Melastoma</taxon>
    </lineage>
</organism>
<name>A0ACB9MBN7_9MYRT</name>
<protein>
    <submittedName>
        <fullName evidence="1">Uncharacterized protein</fullName>
    </submittedName>
</protein>
<keyword evidence="2" id="KW-1185">Reference proteome</keyword>
<proteinExistence type="predicted"/>
<dbReference type="Proteomes" id="UP001057402">
    <property type="component" value="Chromosome 10"/>
</dbReference>
<reference evidence="2" key="1">
    <citation type="journal article" date="2023" name="Front. Plant Sci.">
        <title>Chromosomal-level genome assembly of Melastoma candidum provides insights into trichome evolution.</title>
        <authorList>
            <person name="Zhong Y."/>
            <person name="Wu W."/>
            <person name="Sun C."/>
            <person name="Zou P."/>
            <person name="Liu Y."/>
            <person name="Dai S."/>
            <person name="Zhou R."/>
        </authorList>
    </citation>
    <scope>NUCLEOTIDE SEQUENCE [LARGE SCALE GENOMIC DNA]</scope>
</reference>
<sequence length="229" mass="25069">MLLASSSHEITTLTLVAALCTTIVLLGHCNLGFCGLLLDAAEEEEQLQAVSSLFFATAKSFSALPGGESALCTVTEPESMSVTGTNGPKWSQKSITLPRKIRGCHLVTREIVKEILEELQQFKCGLAHFFLRHTSASLTINENYDSDVQEDTETFLNRIVPEGRSAPWKHTLEGPDDMPAHIKSSMFGCSLTIPITDGELNLGRWQGIWLCEHRDVATPRSIVVTLNGI</sequence>